<proteinExistence type="predicted"/>
<accession>A0AAE9MLN1</accession>
<dbReference type="RefSeq" id="WP_253680210.1">
    <property type="nucleotide sequence ID" value="NZ_CP050861.1"/>
</dbReference>
<name>A0AAE9MLN1_9FLAO</name>
<keyword evidence="1" id="KW-0732">Signal</keyword>
<feature type="chain" id="PRO_5042222770" description="Outer membrane protein" evidence="1">
    <location>
        <begin position="24"/>
        <end position="507"/>
    </location>
</feature>
<dbReference type="AlphaFoldDB" id="A0AAE9MLN1"/>
<evidence type="ECO:0000313" key="2">
    <source>
        <dbReference type="EMBL" id="UTD14388.1"/>
    </source>
</evidence>
<reference evidence="2" key="1">
    <citation type="submission" date="2020-04" db="EMBL/GenBank/DDBJ databases">
        <title>Tenacibaculum mesophilum bac2.</title>
        <authorList>
            <person name="Li M."/>
        </authorList>
    </citation>
    <scope>NUCLEOTIDE SEQUENCE</scope>
    <source>
        <strain evidence="2">Bac2</strain>
    </source>
</reference>
<evidence type="ECO:0000313" key="3">
    <source>
        <dbReference type="Proteomes" id="UP001056837"/>
    </source>
</evidence>
<evidence type="ECO:0008006" key="4">
    <source>
        <dbReference type="Google" id="ProtNLM"/>
    </source>
</evidence>
<sequence length="507" mass="55298">MLNIIFKRALVVSLLMSVHFFYAQTNTIPERKTQFGFGQIDFLSIKMPEGEQNMDYTGLHYNLKLNDWSYAGVGLYGAIGGIRGGFFTLGVNAGIQQKITDNFFIDAGIHFGGGGGASAPDGGGAFILPHLNLGYDFKHFSATAGYSYVDFFDGGTINSSQFNVAIQVPLSFETTSFKNRESNFSIENLRQSSWNIFSNRISLLVHLNNAKVTKGSYEGNTIRLAGFELNSYFTDNFFFFVKADGAYHGIKAGYMDVFLGGGYHLSMNRNRTNILAKFGLGAGGGGGVDTKGGFLIYPDISLEQKLFDNVYASINKGYMMSPDSHFVSSTFGLGLKYYVDRDGILSDEREFSRGKFKGFDAIIKQDLYVNAARDEGHNENMHQISLQLNFFLNKYLYAAGQTSFANFGNAGAYAEGIVGLGLQTNSFFKERTTFFAQILGGAAGGGGISTGQGLIIKPSIGVNQKLTNKLNLRLGAGYVKAKGGSLSSTQLNLGISYNFSFLSVKKF</sequence>
<feature type="signal peptide" evidence="1">
    <location>
        <begin position="1"/>
        <end position="23"/>
    </location>
</feature>
<evidence type="ECO:0000256" key="1">
    <source>
        <dbReference type="SAM" id="SignalP"/>
    </source>
</evidence>
<dbReference type="Proteomes" id="UP001056837">
    <property type="component" value="Chromosome"/>
</dbReference>
<dbReference type="EMBL" id="CP050861">
    <property type="protein sequence ID" value="UTD14388.1"/>
    <property type="molecule type" value="Genomic_DNA"/>
</dbReference>
<organism evidence="2 3">
    <name type="scientific">Tenacibaculum mesophilum</name>
    <dbReference type="NCBI Taxonomy" id="104268"/>
    <lineage>
        <taxon>Bacteria</taxon>
        <taxon>Pseudomonadati</taxon>
        <taxon>Bacteroidota</taxon>
        <taxon>Flavobacteriia</taxon>
        <taxon>Flavobacteriales</taxon>
        <taxon>Flavobacteriaceae</taxon>
        <taxon>Tenacibaculum</taxon>
    </lineage>
</organism>
<gene>
    <name evidence="2" type="ORF">HER15_02400</name>
</gene>
<protein>
    <recommendedName>
        <fullName evidence="4">Outer membrane protein</fullName>
    </recommendedName>
</protein>